<proteinExistence type="predicted"/>
<protein>
    <submittedName>
        <fullName evidence="1">Uncharacterized protein</fullName>
    </submittedName>
</protein>
<gene>
    <name evidence="1" type="ORF">LCGC14_2388560</name>
</gene>
<dbReference type="AlphaFoldDB" id="A0A0F9EB39"/>
<reference evidence="1" key="1">
    <citation type="journal article" date="2015" name="Nature">
        <title>Complex archaea that bridge the gap between prokaryotes and eukaryotes.</title>
        <authorList>
            <person name="Spang A."/>
            <person name="Saw J.H."/>
            <person name="Jorgensen S.L."/>
            <person name="Zaremba-Niedzwiedzka K."/>
            <person name="Martijn J."/>
            <person name="Lind A.E."/>
            <person name="van Eijk R."/>
            <person name="Schleper C."/>
            <person name="Guy L."/>
            <person name="Ettema T.J."/>
        </authorList>
    </citation>
    <scope>NUCLEOTIDE SEQUENCE</scope>
</reference>
<sequence>MIDVTIVHKGCGGRVYEDYADPFRYEYPQGDDTIEMCPRIKCGRCGDEITGDAMLEFVGRDARLFNVSNREAEPAR</sequence>
<evidence type="ECO:0000313" key="1">
    <source>
        <dbReference type="EMBL" id="KKL27101.1"/>
    </source>
</evidence>
<dbReference type="EMBL" id="LAZR01035593">
    <property type="protein sequence ID" value="KKL27101.1"/>
    <property type="molecule type" value="Genomic_DNA"/>
</dbReference>
<accession>A0A0F9EB39</accession>
<organism evidence="1">
    <name type="scientific">marine sediment metagenome</name>
    <dbReference type="NCBI Taxonomy" id="412755"/>
    <lineage>
        <taxon>unclassified sequences</taxon>
        <taxon>metagenomes</taxon>
        <taxon>ecological metagenomes</taxon>
    </lineage>
</organism>
<name>A0A0F9EB39_9ZZZZ</name>
<comment type="caution">
    <text evidence="1">The sequence shown here is derived from an EMBL/GenBank/DDBJ whole genome shotgun (WGS) entry which is preliminary data.</text>
</comment>